<accession>A0A836BZP4</accession>
<feature type="transmembrane region" description="Helical" evidence="1">
    <location>
        <begin position="47"/>
        <end position="67"/>
    </location>
</feature>
<comment type="caution">
    <text evidence="2">The sequence shown here is derived from an EMBL/GenBank/DDBJ whole genome shotgun (WGS) entry which is preliminary data.</text>
</comment>
<evidence type="ECO:0000313" key="3">
    <source>
        <dbReference type="Proteomes" id="UP000612055"/>
    </source>
</evidence>
<keyword evidence="3" id="KW-1185">Reference proteome</keyword>
<keyword evidence="1" id="KW-1133">Transmembrane helix</keyword>
<keyword evidence="1" id="KW-0472">Membrane</keyword>
<organism evidence="2 3">
    <name type="scientific">Edaphochlamys debaryana</name>
    <dbReference type="NCBI Taxonomy" id="47281"/>
    <lineage>
        <taxon>Eukaryota</taxon>
        <taxon>Viridiplantae</taxon>
        <taxon>Chlorophyta</taxon>
        <taxon>core chlorophytes</taxon>
        <taxon>Chlorophyceae</taxon>
        <taxon>CS clade</taxon>
        <taxon>Chlamydomonadales</taxon>
        <taxon>Chlamydomonadales incertae sedis</taxon>
        <taxon>Edaphochlamys</taxon>
    </lineage>
</organism>
<name>A0A836BZP4_9CHLO</name>
<proteinExistence type="predicted"/>
<keyword evidence="1" id="KW-0812">Transmembrane</keyword>
<reference evidence="2" key="1">
    <citation type="journal article" date="2020" name="bioRxiv">
        <title>Comparative genomics of Chlamydomonas.</title>
        <authorList>
            <person name="Craig R.J."/>
            <person name="Hasan A.R."/>
            <person name="Ness R.W."/>
            <person name="Keightley P.D."/>
        </authorList>
    </citation>
    <scope>NUCLEOTIDE SEQUENCE</scope>
    <source>
        <strain evidence="2">CCAP 11/70</strain>
    </source>
</reference>
<evidence type="ECO:0000313" key="2">
    <source>
        <dbReference type="EMBL" id="KAG2493618.1"/>
    </source>
</evidence>
<dbReference type="Proteomes" id="UP000612055">
    <property type="component" value="Unassembled WGS sequence"/>
</dbReference>
<dbReference type="OrthoDB" id="540211at2759"/>
<evidence type="ECO:0000256" key="1">
    <source>
        <dbReference type="SAM" id="Phobius"/>
    </source>
</evidence>
<dbReference type="AlphaFoldDB" id="A0A836BZP4"/>
<feature type="transmembrane region" description="Helical" evidence="1">
    <location>
        <begin position="14"/>
        <end position="35"/>
    </location>
</feature>
<gene>
    <name evidence="2" type="ORF">HYH03_008135</name>
</gene>
<dbReference type="EMBL" id="JAEHOE010000036">
    <property type="protein sequence ID" value="KAG2493618.1"/>
    <property type="molecule type" value="Genomic_DNA"/>
</dbReference>
<protein>
    <submittedName>
        <fullName evidence="2">Uncharacterized protein</fullName>
    </submittedName>
</protein>
<sequence>MAVANPVLHSVIEWWLGLLRVCTLLVLSPLLLPALVVRVIGSGATSVLLTALLLPATIAWVFIRGAIRLTWNMARFFFRLPYNIVIAPYRFLRILTKPHNMVGSELTP</sequence>